<name>A0A662D5G1_UNCAE</name>
<comment type="caution">
    <text evidence="2">The sequence shown here is derived from an EMBL/GenBank/DDBJ whole genome shotgun (WGS) entry which is preliminary data.</text>
</comment>
<evidence type="ECO:0000313" key="2">
    <source>
        <dbReference type="EMBL" id="RLE11054.1"/>
    </source>
</evidence>
<dbReference type="AlphaFoldDB" id="A0A662D5G1"/>
<accession>A0A662D5G1</accession>
<dbReference type="EMBL" id="QMQA01000293">
    <property type="protein sequence ID" value="RLE11054.1"/>
    <property type="molecule type" value="Genomic_DNA"/>
</dbReference>
<proteinExistence type="predicted"/>
<evidence type="ECO:0000313" key="3">
    <source>
        <dbReference type="Proteomes" id="UP000280417"/>
    </source>
</evidence>
<reference evidence="2 3" key="1">
    <citation type="submission" date="2018-06" db="EMBL/GenBank/DDBJ databases">
        <title>Extensive metabolic versatility and redundancy in microbially diverse, dynamic hydrothermal sediments.</title>
        <authorList>
            <person name="Dombrowski N."/>
            <person name="Teske A."/>
            <person name="Baker B.J."/>
        </authorList>
    </citation>
    <scope>NUCLEOTIDE SEQUENCE [LARGE SCALE GENOMIC DNA]</scope>
    <source>
        <strain evidence="2">B3_G15</strain>
    </source>
</reference>
<sequence length="55" mass="6349">MKSMRKTINETGFMGDSLAKDIFSDMLYEEYSKIIANSDQIGIGKLIYKQLRENI</sequence>
<dbReference type="Proteomes" id="UP000280417">
    <property type="component" value="Unassembled WGS sequence"/>
</dbReference>
<evidence type="ECO:0000259" key="1">
    <source>
        <dbReference type="Pfam" id="PF10135"/>
    </source>
</evidence>
<feature type="domain" description="Flagellar protein FlgJ N-terminal" evidence="1">
    <location>
        <begin position="2"/>
        <end position="50"/>
    </location>
</feature>
<organism evidence="2 3">
    <name type="scientific">Aerophobetes bacterium</name>
    <dbReference type="NCBI Taxonomy" id="2030807"/>
    <lineage>
        <taxon>Bacteria</taxon>
        <taxon>Candidatus Aerophobota</taxon>
    </lineage>
</organism>
<protein>
    <recommendedName>
        <fullName evidence="1">Flagellar protein FlgJ N-terminal domain-containing protein</fullName>
    </recommendedName>
</protein>
<dbReference type="InterPro" id="IPR019301">
    <property type="entry name" value="Flagellar_prot_FlgJ_N"/>
</dbReference>
<gene>
    <name evidence="2" type="ORF">DRJ04_08770</name>
</gene>
<dbReference type="Pfam" id="PF10135">
    <property type="entry name" value="Rod-binding"/>
    <property type="match status" value="1"/>
</dbReference>